<dbReference type="HOGENOM" id="CLU_043570_0_1_1"/>
<dbReference type="EMBL" id="KN834095">
    <property type="protein sequence ID" value="KIK12312.1"/>
    <property type="molecule type" value="Genomic_DNA"/>
</dbReference>
<proteinExistence type="predicted"/>
<evidence type="ECO:0000313" key="2">
    <source>
        <dbReference type="Proteomes" id="UP000054018"/>
    </source>
</evidence>
<organism evidence="1 2">
    <name type="scientific">Pisolithus microcarpus 441</name>
    <dbReference type="NCBI Taxonomy" id="765257"/>
    <lineage>
        <taxon>Eukaryota</taxon>
        <taxon>Fungi</taxon>
        <taxon>Dikarya</taxon>
        <taxon>Basidiomycota</taxon>
        <taxon>Agaricomycotina</taxon>
        <taxon>Agaricomycetes</taxon>
        <taxon>Agaricomycetidae</taxon>
        <taxon>Boletales</taxon>
        <taxon>Sclerodermatineae</taxon>
        <taxon>Pisolithaceae</taxon>
        <taxon>Pisolithus</taxon>
    </lineage>
</organism>
<dbReference type="AlphaFoldDB" id="A0A0C9YPK8"/>
<sequence>MSTSKAAAPTQPMYILPNAIHKEIPKRWAKNMETLTAVMREIPDEAAEEDVAWEWMEKYEVVSDQIEQLCKFTANMSAEVPKYPEDTKEVIGPAFMMMVALHNQFPQCVAKLKGKTAQPLSSSTPVDSDGRCSQWQLEKAAMVEEGSKVTTHATDSVAVKEVVSTPCVVPVALQETVAVVDNQTKVPQGANDPCKWCFKLLKYNL</sequence>
<gene>
    <name evidence="1" type="ORF">PISMIDRAFT_18827</name>
</gene>
<reference evidence="2" key="2">
    <citation type="submission" date="2015-01" db="EMBL/GenBank/DDBJ databases">
        <title>Evolutionary Origins and Diversification of the Mycorrhizal Mutualists.</title>
        <authorList>
            <consortium name="DOE Joint Genome Institute"/>
            <consortium name="Mycorrhizal Genomics Consortium"/>
            <person name="Kohler A."/>
            <person name="Kuo A."/>
            <person name="Nagy L.G."/>
            <person name="Floudas D."/>
            <person name="Copeland A."/>
            <person name="Barry K.W."/>
            <person name="Cichocki N."/>
            <person name="Veneault-Fourrey C."/>
            <person name="LaButti K."/>
            <person name="Lindquist E.A."/>
            <person name="Lipzen A."/>
            <person name="Lundell T."/>
            <person name="Morin E."/>
            <person name="Murat C."/>
            <person name="Riley R."/>
            <person name="Ohm R."/>
            <person name="Sun H."/>
            <person name="Tunlid A."/>
            <person name="Henrissat B."/>
            <person name="Grigoriev I.V."/>
            <person name="Hibbett D.S."/>
            <person name="Martin F."/>
        </authorList>
    </citation>
    <scope>NUCLEOTIDE SEQUENCE [LARGE SCALE GENOMIC DNA]</scope>
    <source>
        <strain evidence="2">441</strain>
    </source>
</reference>
<keyword evidence="2" id="KW-1185">Reference proteome</keyword>
<protein>
    <submittedName>
        <fullName evidence="1">Uncharacterized protein</fullName>
    </submittedName>
</protein>
<name>A0A0C9YPK8_9AGAM</name>
<evidence type="ECO:0000313" key="1">
    <source>
        <dbReference type="EMBL" id="KIK12312.1"/>
    </source>
</evidence>
<reference evidence="1 2" key="1">
    <citation type="submission" date="2014-04" db="EMBL/GenBank/DDBJ databases">
        <authorList>
            <consortium name="DOE Joint Genome Institute"/>
            <person name="Kuo A."/>
            <person name="Kohler A."/>
            <person name="Costa M.D."/>
            <person name="Nagy L.G."/>
            <person name="Floudas D."/>
            <person name="Copeland A."/>
            <person name="Barry K.W."/>
            <person name="Cichocki N."/>
            <person name="Veneault-Fourrey C."/>
            <person name="LaButti K."/>
            <person name="Lindquist E.A."/>
            <person name="Lipzen A."/>
            <person name="Lundell T."/>
            <person name="Morin E."/>
            <person name="Murat C."/>
            <person name="Sun H."/>
            <person name="Tunlid A."/>
            <person name="Henrissat B."/>
            <person name="Grigoriev I.V."/>
            <person name="Hibbett D.S."/>
            <person name="Martin F."/>
            <person name="Nordberg H.P."/>
            <person name="Cantor M.N."/>
            <person name="Hua S.X."/>
        </authorList>
    </citation>
    <scope>NUCLEOTIDE SEQUENCE [LARGE SCALE GENOMIC DNA]</scope>
    <source>
        <strain evidence="1 2">441</strain>
    </source>
</reference>
<accession>A0A0C9YPK8</accession>
<dbReference type="Proteomes" id="UP000054018">
    <property type="component" value="Unassembled WGS sequence"/>
</dbReference>